<keyword evidence="3" id="KW-0560">Oxidoreductase</keyword>
<organism evidence="6 7">
    <name type="scientific">Chlorogloeopsis fritschii PCC 6912</name>
    <dbReference type="NCBI Taxonomy" id="211165"/>
    <lineage>
        <taxon>Bacteria</taxon>
        <taxon>Bacillati</taxon>
        <taxon>Cyanobacteriota</taxon>
        <taxon>Cyanophyceae</taxon>
        <taxon>Nostocales</taxon>
        <taxon>Chlorogloeopsidaceae</taxon>
        <taxon>Chlorogloeopsis</taxon>
    </lineage>
</organism>
<dbReference type="Proteomes" id="UP000268857">
    <property type="component" value="Unassembled WGS sequence"/>
</dbReference>
<dbReference type="GO" id="GO:0051539">
    <property type="term" value="F:4 iron, 4 sulfur cluster binding"/>
    <property type="evidence" value="ECO:0007669"/>
    <property type="project" value="UniProtKB-KW"/>
</dbReference>
<dbReference type="Pfam" id="PF12831">
    <property type="entry name" value="FAD_oxidored"/>
    <property type="match status" value="1"/>
</dbReference>
<dbReference type="RefSeq" id="WP_016873335.1">
    <property type="nucleotide sequence ID" value="NZ_AJLN01000040.1"/>
</dbReference>
<sequence>MMNQTYTVDVLVVGGGTGGTAAAIQAARRGAKTILVSEFPWLGGMLTSAGVSAPDGNELEAFQTGLWGEFLRELQQRQLGGLDNSWVSFFSYDPRVGGEIFADWVQELPNLNWISGQVPRSVFQEGNCITGVEFQDFTVQAKVILDATELGDLLALAEIPYRWGWELQSEWGEPSAPVSLNALTAKYPVQAPTWVVLLQDYGEVVAPEIQVAPNYDPSRFAGAWDNYGAEAFLNYGRLPGGLFMINWPICGNDYGEGVARLIESETARGEFGTECLYHSQNFAYFIQSQLGRRFGLANNVFPQIPNQTGAFALHPYYRESRRLVGLTTVTEQDILPITGARVAALKEDAIAIGNYANDHHYPGIKFELQPKSIRWGGRLTGTPFTIPYRCLIPVETDGLLVCEKNISVSHIANGATRLQPVVMGIGQAAGMAAALCIELNCQPRDLPVRVLQEALLRDRRSPAAIIPLFNLSPLHPNWLYWQLHYLDNPETYPVSGNCPDSLPAQYFQEKYSNCFSGILHKLAPQEYRFTITVPAPYQGQTWQLVTLRSHVDEQLQSSLYNQQTLKLWGRLNYAGNWLLVEYIDS</sequence>
<evidence type="ECO:0000256" key="5">
    <source>
        <dbReference type="ARBA" id="ARBA00023014"/>
    </source>
</evidence>
<dbReference type="InterPro" id="IPR036188">
    <property type="entry name" value="FAD/NAD-bd_sf"/>
</dbReference>
<evidence type="ECO:0000256" key="3">
    <source>
        <dbReference type="ARBA" id="ARBA00023002"/>
    </source>
</evidence>
<dbReference type="PANTHER" id="PTHR43498">
    <property type="entry name" value="FERREDOXIN:COB-COM HETERODISULFIDE REDUCTASE SUBUNIT A"/>
    <property type="match status" value="1"/>
</dbReference>
<dbReference type="GO" id="GO:0016491">
    <property type="term" value="F:oxidoreductase activity"/>
    <property type="evidence" value="ECO:0007669"/>
    <property type="project" value="UniProtKB-KW"/>
</dbReference>
<reference evidence="6 7" key="1">
    <citation type="journal article" date="2019" name="Genome Biol. Evol.">
        <title>Day and night: Metabolic profiles and evolutionary relationships of six axenic non-marine cyanobacteria.</title>
        <authorList>
            <person name="Will S.E."/>
            <person name="Henke P."/>
            <person name="Boedeker C."/>
            <person name="Huang S."/>
            <person name="Brinkmann H."/>
            <person name="Rohde M."/>
            <person name="Jarek M."/>
            <person name="Friedl T."/>
            <person name="Seufert S."/>
            <person name="Schumacher M."/>
            <person name="Overmann J."/>
            <person name="Neumann-Schaal M."/>
            <person name="Petersen J."/>
        </authorList>
    </citation>
    <scope>NUCLEOTIDE SEQUENCE [LARGE SCALE GENOMIC DNA]</scope>
    <source>
        <strain evidence="6 7">PCC 6912</strain>
    </source>
</reference>
<evidence type="ECO:0000313" key="7">
    <source>
        <dbReference type="Proteomes" id="UP000268857"/>
    </source>
</evidence>
<evidence type="ECO:0000313" key="6">
    <source>
        <dbReference type="EMBL" id="RUR84285.1"/>
    </source>
</evidence>
<keyword evidence="5" id="KW-0411">Iron-sulfur</keyword>
<dbReference type="SUPFAM" id="SSF51905">
    <property type="entry name" value="FAD/NAD(P)-binding domain"/>
    <property type="match status" value="1"/>
</dbReference>
<dbReference type="Gene3D" id="3.50.50.60">
    <property type="entry name" value="FAD/NAD(P)-binding domain"/>
    <property type="match status" value="1"/>
</dbReference>
<dbReference type="STRING" id="211165.GCA_000317285_00769"/>
<dbReference type="PANTHER" id="PTHR43498:SF1">
    <property type="entry name" value="COB--COM HETERODISULFIDE REDUCTASE IRON-SULFUR SUBUNIT A"/>
    <property type="match status" value="1"/>
</dbReference>
<keyword evidence="7" id="KW-1185">Reference proteome</keyword>
<comment type="caution">
    <text evidence="6">The sequence shown here is derived from an EMBL/GenBank/DDBJ whole genome shotgun (WGS) entry which is preliminary data.</text>
</comment>
<dbReference type="InterPro" id="IPR039650">
    <property type="entry name" value="HdrA-like"/>
</dbReference>
<dbReference type="EMBL" id="RSCJ01000005">
    <property type="protein sequence ID" value="RUR84285.1"/>
    <property type="molecule type" value="Genomic_DNA"/>
</dbReference>
<keyword evidence="2" id="KW-0479">Metal-binding</keyword>
<proteinExistence type="predicted"/>
<dbReference type="AlphaFoldDB" id="A0A3S0YGZ2"/>
<accession>A0A3S0YGZ2</accession>
<protein>
    <recommendedName>
        <fullName evidence="8">Glucose-inhibited division protein A</fullName>
    </recommendedName>
</protein>
<keyword evidence="4" id="KW-0408">Iron</keyword>
<evidence type="ECO:0008006" key="8">
    <source>
        <dbReference type="Google" id="ProtNLM"/>
    </source>
</evidence>
<dbReference type="OrthoDB" id="500092at2"/>
<evidence type="ECO:0000256" key="2">
    <source>
        <dbReference type="ARBA" id="ARBA00022723"/>
    </source>
</evidence>
<evidence type="ECO:0000256" key="4">
    <source>
        <dbReference type="ARBA" id="ARBA00023004"/>
    </source>
</evidence>
<evidence type="ECO:0000256" key="1">
    <source>
        <dbReference type="ARBA" id="ARBA00022485"/>
    </source>
</evidence>
<dbReference type="GO" id="GO:0046872">
    <property type="term" value="F:metal ion binding"/>
    <property type="evidence" value="ECO:0007669"/>
    <property type="project" value="UniProtKB-KW"/>
</dbReference>
<name>A0A3S0YGZ2_CHLFR</name>
<keyword evidence="1" id="KW-0004">4Fe-4S</keyword>
<gene>
    <name evidence="6" type="ORF">PCC6912_18790</name>
</gene>